<dbReference type="EMBL" id="LGTC01000001">
    <property type="protein sequence ID" value="KNY26338.1"/>
    <property type="molecule type" value="Genomic_DNA"/>
</dbReference>
<feature type="region of interest" description="Disordered" evidence="1">
    <location>
        <begin position="432"/>
        <end position="451"/>
    </location>
</feature>
<protein>
    <submittedName>
        <fullName evidence="2">Bacteriophage portal protein, SPP1 Gp6-like protein</fullName>
    </submittedName>
</protein>
<name>A0A0L6JKV0_9FIRM</name>
<evidence type="ECO:0000313" key="2">
    <source>
        <dbReference type="EMBL" id="KNY26338.1"/>
    </source>
</evidence>
<comment type="caution">
    <text evidence="2">The sequence shown here is derived from an EMBL/GenBank/DDBJ whole genome shotgun (WGS) entry which is preliminary data.</text>
</comment>
<dbReference type="eggNOG" id="ENOG502Z7Z6">
    <property type="taxonomic scope" value="Bacteria"/>
</dbReference>
<proteinExistence type="predicted"/>
<dbReference type="STRING" id="398512.Bccel_1600"/>
<organism evidence="2 3">
    <name type="scientific">Pseudobacteroides cellulosolvens ATCC 35603 = DSM 2933</name>
    <dbReference type="NCBI Taxonomy" id="398512"/>
    <lineage>
        <taxon>Bacteria</taxon>
        <taxon>Bacillati</taxon>
        <taxon>Bacillota</taxon>
        <taxon>Clostridia</taxon>
        <taxon>Eubacteriales</taxon>
        <taxon>Oscillospiraceae</taxon>
        <taxon>Pseudobacteroides</taxon>
    </lineage>
</organism>
<keyword evidence="3" id="KW-1185">Reference proteome</keyword>
<evidence type="ECO:0000256" key="1">
    <source>
        <dbReference type="SAM" id="MobiDB-lite"/>
    </source>
</evidence>
<dbReference type="InterPro" id="IPR021145">
    <property type="entry name" value="Portal_protein_SPP1_Gp6-like"/>
</dbReference>
<dbReference type="PATRIC" id="fig|398512.5.peg.1663"/>
<dbReference type="Pfam" id="PF05133">
    <property type="entry name" value="SPP1_portal"/>
    <property type="match status" value="1"/>
</dbReference>
<feature type="compositionally biased region" description="Low complexity" evidence="1">
    <location>
        <begin position="434"/>
        <end position="451"/>
    </location>
</feature>
<dbReference type="AlphaFoldDB" id="A0A0L6JKV0"/>
<dbReference type="Proteomes" id="UP000036923">
    <property type="component" value="Unassembled WGS sequence"/>
</dbReference>
<sequence length="451" mass="51954">MEQMQLIKKCFEQLNINIAAKMIYQKYYIGLHDIYADYKRIDSRSNDILVKNFNKEFIEKYVSYLLSNPVNYIHKNADKTVTDIIDLNFSTWETLHNQELLRYCLIFGESYELNYINADKEFGSLALNPLNAFILEDGTADKNVLLGLHFYEDAIDSIGTASSIVKKYLDVYTDTEVITYNVTSLQIGEEKSRKKHNFSKVPMRVLRLNDYAIANLEDYKTEQDAYNTSISNYQNEINDNRNAILFSKGMSIKPDSDGSGNTDEFYKDVVNNGWVNCKNKDASMEFVTKEIGEFVSNHINNLKEDVYGAASMIDEVKTPTSNTSGDALRQRLHALECKVSLMKSAIEKVLKQRLKLFFDYYYKLTGTKFDYRLVNVKFTLNIPKEITTLSNAIPNLLQIYPRTHILSKFGDVDNPELIYKKWLEEQEMEVNPDTNNQFGFNNTNSNTGGGQ</sequence>
<gene>
    <name evidence="2" type="ORF">Bccel_1600</name>
</gene>
<accession>A0A0L6JKV0</accession>
<reference evidence="3" key="1">
    <citation type="submission" date="2015-07" db="EMBL/GenBank/DDBJ databases">
        <title>Near-Complete Genome Sequence of the Cellulolytic Bacterium Bacteroides (Pseudobacteroides) cellulosolvens ATCC 35603.</title>
        <authorList>
            <person name="Dassa B."/>
            <person name="Utturkar S.M."/>
            <person name="Klingeman D.M."/>
            <person name="Hurt R.A."/>
            <person name="Keller M."/>
            <person name="Xu J."/>
            <person name="Reddy Y.H.K."/>
            <person name="Borovok I."/>
            <person name="Grinberg I.R."/>
            <person name="Lamed R."/>
            <person name="Zhivin O."/>
            <person name="Bayer E.A."/>
            <person name="Brown S.D."/>
        </authorList>
    </citation>
    <scope>NUCLEOTIDE SEQUENCE [LARGE SCALE GENOMIC DNA]</scope>
    <source>
        <strain evidence="3">DSM 2933</strain>
    </source>
</reference>
<evidence type="ECO:0000313" key="3">
    <source>
        <dbReference type="Proteomes" id="UP000036923"/>
    </source>
</evidence>